<gene>
    <name evidence="2" type="ORF">L207DRAFT_16462</name>
</gene>
<reference evidence="2 3" key="1">
    <citation type="submission" date="2016-04" db="EMBL/GenBank/DDBJ databases">
        <title>A degradative enzymes factory behind the ericoid mycorrhizal symbiosis.</title>
        <authorList>
            <consortium name="DOE Joint Genome Institute"/>
            <person name="Martino E."/>
            <person name="Morin E."/>
            <person name="Grelet G."/>
            <person name="Kuo A."/>
            <person name="Kohler A."/>
            <person name="Daghino S."/>
            <person name="Barry K."/>
            <person name="Choi C."/>
            <person name="Cichocki N."/>
            <person name="Clum A."/>
            <person name="Copeland A."/>
            <person name="Hainaut M."/>
            <person name="Haridas S."/>
            <person name="Labutti K."/>
            <person name="Lindquist E."/>
            <person name="Lipzen A."/>
            <person name="Khouja H.-R."/>
            <person name="Murat C."/>
            <person name="Ohm R."/>
            <person name="Olson A."/>
            <person name="Spatafora J."/>
            <person name="Veneault-Fourrey C."/>
            <person name="Henrissat B."/>
            <person name="Grigoriev I."/>
            <person name="Martin F."/>
            <person name="Perotto S."/>
        </authorList>
    </citation>
    <scope>NUCLEOTIDE SEQUENCE [LARGE SCALE GENOMIC DNA]</scope>
    <source>
        <strain evidence="2 3">F</strain>
    </source>
</reference>
<evidence type="ECO:0008006" key="4">
    <source>
        <dbReference type="Google" id="ProtNLM"/>
    </source>
</evidence>
<protein>
    <recommendedName>
        <fullName evidence="4">Secreted protein</fullName>
    </recommendedName>
</protein>
<organism evidence="2 3">
    <name type="scientific">Hyaloscypha variabilis (strain UAMH 11265 / GT02V1 / F)</name>
    <name type="common">Meliniomyces variabilis</name>
    <dbReference type="NCBI Taxonomy" id="1149755"/>
    <lineage>
        <taxon>Eukaryota</taxon>
        <taxon>Fungi</taxon>
        <taxon>Dikarya</taxon>
        <taxon>Ascomycota</taxon>
        <taxon>Pezizomycotina</taxon>
        <taxon>Leotiomycetes</taxon>
        <taxon>Helotiales</taxon>
        <taxon>Hyaloscyphaceae</taxon>
        <taxon>Hyaloscypha</taxon>
        <taxon>Hyaloscypha variabilis</taxon>
    </lineage>
</organism>
<dbReference type="AlphaFoldDB" id="A0A2J6SDC2"/>
<name>A0A2J6SDC2_HYAVF</name>
<accession>A0A2J6SDC2</accession>
<dbReference type="Proteomes" id="UP000235786">
    <property type="component" value="Unassembled WGS sequence"/>
</dbReference>
<keyword evidence="3" id="KW-1185">Reference proteome</keyword>
<feature type="chain" id="PRO_5014347352" description="Secreted protein" evidence="1">
    <location>
        <begin position="20"/>
        <end position="109"/>
    </location>
</feature>
<evidence type="ECO:0000256" key="1">
    <source>
        <dbReference type="SAM" id="SignalP"/>
    </source>
</evidence>
<feature type="signal peptide" evidence="1">
    <location>
        <begin position="1"/>
        <end position="19"/>
    </location>
</feature>
<proteinExistence type="predicted"/>
<evidence type="ECO:0000313" key="2">
    <source>
        <dbReference type="EMBL" id="PMD48756.1"/>
    </source>
</evidence>
<evidence type="ECO:0000313" key="3">
    <source>
        <dbReference type="Proteomes" id="UP000235786"/>
    </source>
</evidence>
<dbReference type="EMBL" id="KZ613937">
    <property type="protein sequence ID" value="PMD48756.1"/>
    <property type="molecule type" value="Genomic_DNA"/>
</dbReference>
<sequence length="109" mass="12306">MRWLLCCAQQLLFPPRTSLLLPSVVTPFHSSSFLVPSLHFLHLQFDKRDCSGACGIPSYDPGPLVPCNPVSNQGKTNPVSTDPNEETNHIRLNTLHERTPIWVKNFRVQ</sequence>
<keyword evidence="1" id="KW-0732">Signal</keyword>